<dbReference type="RefSeq" id="WP_081153140.1">
    <property type="nucleotide sequence ID" value="NZ_LVYD01000063.1"/>
</dbReference>
<feature type="coiled-coil region" evidence="1">
    <location>
        <begin position="2733"/>
        <end position="2781"/>
    </location>
</feature>
<protein>
    <recommendedName>
        <fullName evidence="7">Virulence plasmid A protein</fullName>
    </recommendedName>
</protein>
<dbReference type="Pfam" id="PF18413">
    <property type="entry name" value="Neuraminidase"/>
    <property type="match status" value="1"/>
</dbReference>
<dbReference type="Proteomes" id="UP000192796">
    <property type="component" value="Unassembled WGS sequence"/>
</dbReference>
<gene>
    <name evidence="5" type="ORF">A3860_33515</name>
</gene>
<evidence type="ECO:0000256" key="1">
    <source>
        <dbReference type="SAM" id="Coils"/>
    </source>
</evidence>
<evidence type="ECO:0008006" key="7">
    <source>
        <dbReference type="Google" id="ProtNLM"/>
    </source>
</evidence>
<dbReference type="Pfam" id="PF18276">
    <property type="entry name" value="TcA_TcB_BD"/>
    <property type="match status" value="1"/>
</dbReference>
<dbReference type="InterPro" id="IPR046839">
    <property type="entry name" value="ABC_toxin_N"/>
</dbReference>
<evidence type="ECO:0000259" key="4">
    <source>
        <dbReference type="Pfam" id="PF20220"/>
    </source>
</evidence>
<keyword evidence="6" id="KW-1185">Reference proteome</keyword>
<feature type="domain" description="ABC toxin N-terminal" evidence="4">
    <location>
        <begin position="1662"/>
        <end position="1793"/>
    </location>
</feature>
<evidence type="ECO:0000259" key="2">
    <source>
        <dbReference type="Pfam" id="PF18276"/>
    </source>
</evidence>
<dbReference type="InterPro" id="IPR040840">
    <property type="entry name" value="TcA_TcB_BD"/>
</dbReference>
<name>A0A1V9FQ08_9BACT</name>
<comment type="caution">
    <text evidence="5">The sequence shown here is derived from an EMBL/GenBank/DDBJ whole genome shotgun (WGS) entry which is preliminary data.</text>
</comment>
<keyword evidence="1" id="KW-0175">Coiled coil</keyword>
<proteinExistence type="predicted"/>
<organism evidence="5 6">
    <name type="scientific">Niastella vici</name>
    <dbReference type="NCBI Taxonomy" id="1703345"/>
    <lineage>
        <taxon>Bacteria</taxon>
        <taxon>Pseudomonadati</taxon>
        <taxon>Bacteroidota</taxon>
        <taxon>Chitinophagia</taxon>
        <taxon>Chitinophagales</taxon>
        <taxon>Chitinophagaceae</taxon>
        <taxon>Niastella</taxon>
    </lineage>
</organism>
<dbReference type="InterPro" id="IPR041079">
    <property type="entry name" value="Neuraminidase-like"/>
</dbReference>
<dbReference type="OrthoDB" id="9781691at2"/>
<evidence type="ECO:0000313" key="5">
    <source>
        <dbReference type="EMBL" id="OQP60444.1"/>
    </source>
</evidence>
<reference evidence="5 6" key="1">
    <citation type="submission" date="2016-03" db="EMBL/GenBank/DDBJ databases">
        <title>Niastella vici sp. nov., isolated from farmland soil.</title>
        <authorList>
            <person name="Chen L."/>
            <person name="Wang D."/>
            <person name="Yang S."/>
            <person name="Wang G."/>
        </authorList>
    </citation>
    <scope>NUCLEOTIDE SEQUENCE [LARGE SCALE GENOMIC DNA]</scope>
    <source>
        <strain evidence="5 6">DJ57</strain>
    </source>
</reference>
<dbReference type="Pfam" id="PF20220">
    <property type="entry name" value="ABC_toxin_N"/>
    <property type="match status" value="1"/>
</dbReference>
<sequence length="3223" mass="360493">MKTFTIAGQLVNTNKQPLPAYKIAAWDKDKEISQFLGMAYTDANGQFTITYDDSRFFTEDENNLPDVFFLVYQGDLVIYSTEGTPEKDMGSKSGLVITVNVTANTPPPTTDVIYSVEGVVKQKQTGVPVTGIKVEAWDKDVDVCDQLGVAVTNEEGSFYIQYDASRFSDTGKEDLPDVFFRLYAGNEMIYSTESSPLNDVKRKKGIVIEIDQTATNPPPAALLPKKDVLNLSVKMDATPEALKKEQPDLYGAIVMKARQQIQKTAADFFAASSYDLQSLARSLDLGALTDTLLPVREYLETLIDKSALPPAAKKEASDALYAWNGPETLDALIMPATPLRSNGLFNDVIQHSDVYKVAEESKLSDTIAQELIRRNITIKSISPQTIQGLVADNVLKADEGKTLNLSANMYALAESDLTLYQGIQKSADSLKGLAALSLDKWKEIILTAQPNTDKEVLTKKALLKQKQIAVLYPHESFKHRSNELEQPAVQPLMDRFYKNNSTLNFLFLDYNDNSADWKKINLEGFSDTEKKTVTGNLKTNQRLYRVTRDATDTFTLKKNYSSANTIVNDSFAVFSEKTQLDASIAQRYYETARQTAGRLGSSIVNIIDWIYNPLSGSPVNNDDSSVNDYLRRLEGYEEYFGETDYCKCSHCASIISPVAYFVDLMGFVKEHVLDVRFTGTNQAHIMNPKKRRPDLWDTLVLNCENTENLVPYLVIINEVLENFIYTTGAGTGSLPPDRGIIEQFVYQKLSLESETPFRIASFNQPFHLPLTELNIYLKYFALTRASIANMLLADVADTDHILMEAGLNLSSKQYELITQQRSGDIPFLSKLYDITIAGDGTVSPVDVQHMLVKLNITRDQFTDLLATTYVQSSVTGGVRIVPQPAADIQYKAENVVGATAQTLDRIHRFIRLWRQLEWSITDLDKVVFHLQEANHIPPAGRDDLLPGQLLKLVDLQKKLQLTINEICVLVNKLPVDGSPSFFDQRFNLRSFVHVPADKWGIPNMATWSVVFRHPAYWESTAVPDSGTTSTLHRLLAGLGITSEELYLLIQQLQSVLRPSGSTDLPGTILLNWQNLSLLYRHALLLKKFKLTVPEFFFFIHIEPSITNGYLTGHPDVTAFTAFMDWFKQTPFISAELAFVLRLPFNDSTFFDDPATMAYDTWSRIQEKEGLLFKDTLFSYIKGISESQSKAVIAANASILVPADVRKYRIPAAALGVFNLLPAGVASHFSEDQQLQLAGVLLKLVSEHLILPAPAITISALTGVQGVNDSTAQQILTANASIFELRAGSTTEYTLTAGVRANPAVVHLNIPAVVWDVLSAGDKQVLYRYMTDRISSYLLPGAPEISDRLFAGVAGLGLDASRSIIAANPAIFATVTSETQYWLQTDFNVASPIYIPADIPLPVEEARALLLARHISTVLPGLLSAQLMITADKLMPLARLAGYDVNDAALTSLWARIAQATEPLMAWEQMIEVLQRMTVWYKDAYFDAGSLGFIQKHTGTSAQLFKGNSPADYRTPSLQLIQQTELYRALGKPVAGKKDDYHTVLAGFGFGTTPLCFSDTVLENLAGLLNADVSLVSVLNHVIAFPAQDASGAASNEGLKAFKKFGVITGLVQLLGIGGEILPLFISRNFDQLATAVKAIVTAIRTKYGTEEEWEEKIGVFEDNIRERKRDALTDYLIHTYRYSDTEAGHWFRSSNDLYNYFLIDTGLMGCARTSRVVAGISSLQLYIQRCLMNLEQSEDGRMHVLPADIPAAQWEWRKNYRVWEANRKVFLYPENYIEPDLRDDKTELFEELESTVLQQEITAQNVLDAYAKYMKGFEAVASLKMAGMYHDLGDLSSTAIDSAEDTLHIFGVSPASPGEYYYRTIKNLYKTEKGGKKFNVQYGSWEKLNVNIPVAVVSPIVYKGKLMVFWVEIQTKPVTGMVNGSNEFTGYRHHRRLKMISRLLDGRWSSVQEFQIGAPASINDNADSPVTSSTPFTSEDDNYTLNMYPWVRAYPSVVNDELYVSIALRRMSLPWDWSNAVRTLDLYAYTSDRLLGSVILQLETEERLFQLRSGGSYEINSSAIALLENYFSYAEAEAISLRPPGYVVSGHANILTSTASLQVQAVNGTLSDGFVSFDNEFFHLYKPASDTPYILKRLGTSQANNVNRSLLMGGLDYLMNPAVQSSFKEKDLGFTFSNDPLFNDAQHAIDLGTIDYKGPMGVYYREIFFQIPFLIANHLNSQGKYADAQRWYHFIFNPTAVDLSGTAPANPSDRVWQYIEFRNMSFETWYDNLNDEQAIQAYENDPFNPHAIARLRLGAYKKCIIMKYIDNLLDWGDYLFAQDTMESINEATLLYVMASEILGKRPAELGECNTEADNKTFNQVNAVLEGAACRNFLNSVEDTINRDRARAAGTTDSAEYISGYTVLGAYHEVVGTGFYGTPVLPVIAGTANPVIDVQESITGNGFLIPQDITGITWKNQVGNVLDMLSFHTSFLKQACIFCIPNNPDLLGYWDRVEDRLYKIRNCMNISGEKRQLALFAPEIDPRLLVRAKASGLSIDEILDAVQGDLPPYRFAFLLAKAKEYAGALQSFGAVLLGTLEKKNAEEMALLRLAQQDEVLKMTTRLRQLEITAAEAGLESLNRRKTTVQNRIDYYQHLLDQRFTDLEVTADSLLYAGYGLKLAAVPFGWASVAMAIPPSIMGMAFSNPTSGIKNGFQITMTTLNAIGELSQLASGTVGKYAGYDRREEGWRFSLQQSRNELNELEKQIEGATIRIEISQRSLELHEKSIDQQQEVYEFYRDKFTNLGLYTWMTTQLQRLYREAYQNTITVARMTERAYRFERNDETSVLLDGNYWDASRTGLMAGERLMNALREMELRYMETNTRSMELDQAFSLTQIDPQALLSLKLTGECEFTIPEFYFDLFYPGQYKRRMKSARLTIPCVTGPYSNVSALLTLKSSYIRKKPVLNSAGGELTLVPPSRSTSIATSTAQNDSGVFKLDFRDERYMPFEGAGAVESTWELKLPKNLRPFDYATINDVIVHISYTAEYDGAFRQRVEDHNQYLDTLITSSDFSLPRVFSLRQEFSQTFHRLLHSPLNEIIRMEFSEKHFPLFLQGKKLEILEATLNIEINENGFRTAAGNVEVPGILNAGINFRGNGTGTTAITSLTKAAGMNLYTTTIWPVTGSSQPFAAFMPASQPLPITLQITSSGMLSLTDPMPGDPSALDDRKVKDVYLFVKYHVVAES</sequence>
<feature type="domain" description="Neuraminidase-like" evidence="3">
    <location>
        <begin position="1823"/>
        <end position="1972"/>
    </location>
</feature>
<dbReference type="EMBL" id="LVYD01000063">
    <property type="protein sequence ID" value="OQP60444.1"/>
    <property type="molecule type" value="Genomic_DNA"/>
</dbReference>
<evidence type="ECO:0000313" key="6">
    <source>
        <dbReference type="Proteomes" id="UP000192796"/>
    </source>
</evidence>
<feature type="domain" description="Tc toxin complex TcA C-terminal TcB-binding" evidence="2">
    <location>
        <begin position="2745"/>
        <end position="3025"/>
    </location>
</feature>
<dbReference type="STRING" id="1703345.A3860_33515"/>
<accession>A0A1V9FQ08</accession>
<evidence type="ECO:0000259" key="3">
    <source>
        <dbReference type="Pfam" id="PF18413"/>
    </source>
</evidence>